<name>A0ABR2D5G4_9ROSI</name>
<reference evidence="2 3" key="1">
    <citation type="journal article" date="2024" name="G3 (Bethesda)">
        <title>Genome assembly of Hibiscus sabdariffa L. provides insights into metabolisms of medicinal natural products.</title>
        <authorList>
            <person name="Kim T."/>
        </authorList>
    </citation>
    <scope>NUCLEOTIDE SEQUENCE [LARGE SCALE GENOMIC DNA]</scope>
    <source>
        <strain evidence="2">TK-2024</strain>
        <tissue evidence="2">Old leaves</tissue>
    </source>
</reference>
<protein>
    <submittedName>
        <fullName evidence="2">Uncharacterized protein</fullName>
    </submittedName>
</protein>
<keyword evidence="3" id="KW-1185">Reference proteome</keyword>
<organism evidence="2 3">
    <name type="scientific">Hibiscus sabdariffa</name>
    <name type="common">roselle</name>
    <dbReference type="NCBI Taxonomy" id="183260"/>
    <lineage>
        <taxon>Eukaryota</taxon>
        <taxon>Viridiplantae</taxon>
        <taxon>Streptophyta</taxon>
        <taxon>Embryophyta</taxon>
        <taxon>Tracheophyta</taxon>
        <taxon>Spermatophyta</taxon>
        <taxon>Magnoliopsida</taxon>
        <taxon>eudicotyledons</taxon>
        <taxon>Gunneridae</taxon>
        <taxon>Pentapetalae</taxon>
        <taxon>rosids</taxon>
        <taxon>malvids</taxon>
        <taxon>Malvales</taxon>
        <taxon>Malvaceae</taxon>
        <taxon>Malvoideae</taxon>
        <taxon>Hibiscus</taxon>
    </lineage>
</organism>
<sequence>MGARSSLEVLAKTARRRAQISKKPNQTEANRSEPTSSNHHPNAFIFLALGFTHCICLGRLQPDLQIQFKLHTFGHKCLLVLAELLQFLS</sequence>
<gene>
    <name evidence="2" type="ORF">V6N12_074888</name>
</gene>
<dbReference type="Proteomes" id="UP001472677">
    <property type="component" value="Unassembled WGS sequence"/>
</dbReference>
<accession>A0ABR2D5G4</accession>
<evidence type="ECO:0000313" key="3">
    <source>
        <dbReference type="Proteomes" id="UP001472677"/>
    </source>
</evidence>
<evidence type="ECO:0000313" key="2">
    <source>
        <dbReference type="EMBL" id="KAK8528358.1"/>
    </source>
</evidence>
<dbReference type="EMBL" id="JBBPBM010000037">
    <property type="protein sequence ID" value="KAK8528358.1"/>
    <property type="molecule type" value="Genomic_DNA"/>
</dbReference>
<comment type="caution">
    <text evidence="2">The sequence shown here is derived from an EMBL/GenBank/DDBJ whole genome shotgun (WGS) entry which is preliminary data.</text>
</comment>
<feature type="compositionally biased region" description="Polar residues" evidence="1">
    <location>
        <begin position="22"/>
        <end position="39"/>
    </location>
</feature>
<feature type="region of interest" description="Disordered" evidence="1">
    <location>
        <begin position="13"/>
        <end position="39"/>
    </location>
</feature>
<proteinExistence type="predicted"/>
<evidence type="ECO:0000256" key="1">
    <source>
        <dbReference type="SAM" id="MobiDB-lite"/>
    </source>
</evidence>